<organism evidence="2">
    <name type="scientific">Anopheles sinensis</name>
    <name type="common">Mosquito</name>
    <dbReference type="NCBI Taxonomy" id="74873"/>
    <lineage>
        <taxon>Eukaryota</taxon>
        <taxon>Metazoa</taxon>
        <taxon>Ecdysozoa</taxon>
        <taxon>Arthropoda</taxon>
        <taxon>Hexapoda</taxon>
        <taxon>Insecta</taxon>
        <taxon>Pterygota</taxon>
        <taxon>Neoptera</taxon>
        <taxon>Endopterygota</taxon>
        <taxon>Diptera</taxon>
        <taxon>Nematocera</taxon>
        <taxon>Culicoidea</taxon>
        <taxon>Culicidae</taxon>
        <taxon>Anophelinae</taxon>
        <taxon>Anopheles</taxon>
    </lineage>
</organism>
<reference evidence="3" key="2">
    <citation type="submission" date="2020-05" db="UniProtKB">
        <authorList>
            <consortium name="EnsemblMetazoa"/>
        </authorList>
    </citation>
    <scope>IDENTIFICATION</scope>
</reference>
<feature type="region of interest" description="Disordered" evidence="1">
    <location>
        <begin position="1"/>
        <end position="73"/>
    </location>
</feature>
<dbReference type="EMBL" id="KE525262">
    <property type="protein sequence ID" value="KFB43640.1"/>
    <property type="molecule type" value="Genomic_DNA"/>
</dbReference>
<dbReference type="EnsemblMetazoa" id="ASIC011583-RA">
    <property type="protein sequence ID" value="ASIC011583-PA"/>
    <property type="gene ID" value="ASIC011583"/>
</dbReference>
<reference evidence="2 4" key="1">
    <citation type="journal article" date="2014" name="BMC Genomics">
        <title>Genome sequence of Anopheles sinensis provides insight into genetics basis of mosquito competence for malaria parasites.</title>
        <authorList>
            <person name="Zhou D."/>
            <person name="Zhang D."/>
            <person name="Ding G."/>
            <person name="Shi L."/>
            <person name="Hou Q."/>
            <person name="Ye Y."/>
            <person name="Xu Y."/>
            <person name="Zhou H."/>
            <person name="Xiong C."/>
            <person name="Li S."/>
            <person name="Yu J."/>
            <person name="Hong S."/>
            <person name="Yu X."/>
            <person name="Zou P."/>
            <person name="Chen C."/>
            <person name="Chang X."/>
            <person name="Wang W."/>
            <person name="Lv Y."/>
            <person name="Sun Y."/>
            <person name="Ma L."/>
            <person name="Shen B."/>
            <person name="Zhu C."/>
        </authorList>
    </citation>
    <scope>NUCLEOTIDE SEQUENCE [LARGE SCALE GENOMIC DNA]</scope>
</reference>
<sequence length="73" mass="8012">MEAANSSAKLAKDDVLTASISSEDSDSWTLLGKNADQLDKEPSGVEILKTESEEVVPVHSDRKQRHDSQRSNE</sequence>
<keyword evidence="4" id="KW-1185">Reference proteome</keyword>
<evidence type="ECO:0000313" key="4">
    <source>
        <dbReference type="Proteomes" id="UP000030765"/>
    </source>
</evidence>
<gene>
    <name evidence="2" type="ORF">ZHAS_00011583</name>
</gene>
<dbReference type="AlphaFoldDB" id="A0A084W096"/>
<dbReference type="Proteomes" id="UP000030765">
    <property type="component" value="Unassembled WGS sequence"/>
</dbReference>
<accession>A0A084W096</accession>
<name>A0A084W096_ANOSI</name>
<dbReference type="EMBL" id="ATLV01019101">
    <property type="status" value="NOT_ANNOTATED_CDS"/>
    <property type="molecule type" value="Genomic_DNA"/>
</dbReference>
<proteinExistence type="predicted"/>
<protein>
    <submittedName>
        <fullName evidence="2">AGAP001107-PA-like protein</fullName>
    </submittedName>
</protein>
<dbReference type="OrthoDB" id="7742011at2759"/>
<feature type="compositionally biased region" description="Basic and acidic residues" evidence="1">
    <location>
        <begin position="36"/>
        <end position="52"/>
    </location>
</feature>
<dbReference type="VEuPathDB" id="VectorBase:ASIC011583"/>
<feature type="compositionally biased region" description="Basic and acidic residues" evidence="1">
    <location>
        <begin position="59"/>
        <end position="73"/>
    </location>
</feature>
<evidence type="ECO:0000313" key="3">
    <source>
        <dbReference type="EnsemblMetazoa" id="ASIC011583-PA"/>
    </source>
</evidence>
<evidence type="ECO:0000256" key="1">
    <source>
        <dbReference type="SAM" id="MobiDB-lite"/>
    </source>
</evidence>
<evidence type="ECO:0000313" key="2">
    <source>
        <dbReference type="EMBL" id="KFB43640.1"/>
    </source>
</evidence>